<dbReference type="CDD" id="cd00060">
    <property type="entry name" value="FHA"/>
    <property type="match status" value="1"/>
</dbReference>
<dbReference type="PANTHER" id="PTHR30486">
    <property type="entry name" value="TWITCHING MOTILITY PROTEIN PILT"/>
    <property type="match status" value="1"/>
</dbReference>
<dbReference type="EMBL" id="CP063458">
    <property type="protein sequence ID" value="QOV88002.1"/>
    <property type="molecule type" value="Genomic_DNA"/>
</dbReference>
<dbReference type="InterPro" id="IPR027417">
    <property type="entry name" value="P-loop_NTPase"/>
</dbReference>
<dbReference type="CDD" id="cd01130">
    <property type="entry name" value="VirB11-like_ATPase"/>
    <property type="match status" value="1"/>
</dbReference>
<dbReference type="InterPro" id="IPR050921">
    <property type="entry name" value="T4SS_GSP_E_ATPase"/>
</dbReference>
<evidence type="ECO:0000313" key="4">
    <source>
        <dbReference type="Proteomes" id="UP000593765"/>
    </source>
</evidence>
<dbReference type="Gene3D" id="2.60.200.20">
    <property type="match status" value="1"/>
</dbReference>
<proteinExistence type="inferred from homology"/>
<dbReference type="PROSITE" id="PS50006">
    <property type="entry name" value="FHA_DOMAIN"/>
    <property type="match status" value="1"/>
</dbReference>
<keyword evidence="4" id="KW-1185">Reference proteome</keyword>
<dbReference type="GO" id="GO:0016887">
    <property type="term" value="F:ATP hydrolysis activity"/>
    <property type="evidence" value="ECO:0007669"/>
    <property type="project" value="InterPro"/>
</dbReference>
<dbReference type="InterPro" id="IPR008984">
    <property type="entry name" value="SMAD_FHA_dom_sf"/>
</dbReference>
<dbReference type="Pfam" id="PF00437">
    <property type="entry name" value="T2SSE"/>
    <property type="match status" value="1"/>
</dbReference>
<gene>
    <name evidence="3" type="primary">tadA</name>
    <name evidence="3" type="ORF">IPV69_17230</name>
</gene>
<protein>
    <submittedName>
        <fullName evidence="3">Flp pilus assembly complex ATPase component TadA</fullName>
    </submittedName>
</protein>
<accession>A0A7M2WS50</accession>
<evidence type="ECO:0000259" key="2">
    <source>
        <dbReference type="PROSITE" id="PS50006"/>
    </source>
</evidence>
<name>A0A7M2WS50_9BACT</name>
<dbReference type="InterPro" id="IPR001482">
    <property type="entry name" value="T2SS/T4SS_dom"/>
</dbReference>
<evidence type="ECO:0000256" key="1">
    <source>
        <dbReference type="ARBA" id="ARBA00006611"/>
    </source>
</evidence>
<reference evidence="3 4" key="1">
    <citation type="submission" date="2020-10" db="EMBL/GenBank/DDBJ databases">
        <title>Wide distribution of Phycisphaera-like planctomycetes from WD2101 soil group in peatlands and genome analysis of the first cultivated representative.</title>
        <authorList>
            <person name="Dedysh S.N."/>
            <person name="Beletsky A.V."/>
            <person name="Ivanova A."/>
            <person name="Kulichevskaya I.S."/>
            <person name="Suzina N.E."/>
            <person name="Philippov D.A."/>
            <person name="Rakitin A.L."/>
            <person name="Mardanov A.V."/>
            <person name="Ravin N.V."/>
        </authorList>
    </citation>
    <scope>NUCLEOTIDE SEQUENCE [LARGE SCALE GENOMIC DNA]</scope>
    <source>
        <strain evidence="3 4">M1803</strain>
    </source>
</reference>
<dbReference type="PANTHER" id="PTHR30486:SF15">
    <property type="entry name" value="TYPE II_IV SECRETION SYSTEM ATPASE"/>
    <property type="match status" value="1"/>
</dbReference>
<dbReference type="SUPFAM" id="SSF52540">
    <property type="entry name" value="P-loop containing nucleoside triphosphate hydrolases"/>
    <property type="match status" value="1"/>
</dbReference>
<dbReference type="AlphaFoldDB" id="A0A7M2WS50"/>
<dbReference type="SUPFAM" id="SSF49879">
    <property type="entry name" value="SMAD/FHA domain"/>
    <property type="match status" value="1"/>
</dbReference>
<sequence>MRVVVQNTLTNRQWVAVDGPAGFLIGRDPTCDVRLESRFIAGVHARVERNDGAWEIELLPGVNPVEIDGQEYAAGQKVVVRGTARLRLMEFVLALDAAEASPEAQQQESASDRLTEVQNALHAELLRRLDLRLGSFSSNGAAGERTEKLNSVLDDLLSGEFKSRVFESDLPPIILARALRARMLDWVFTHLGREQRTTTGWAAVGISSELERSATDAIKRLSAKVGIVENKTSAVTAEQMVEARFDGVVGPVAAELLDNARTYIITSYLKKVLYDVVFGLGPLEDLLRSQSITEIMVVSPTRIYVERNGRITKAPQTFPSEAACVTIIERIVAPLGRRIDRSQPLVDARLRDGSRVNAIIEPLAVKGPCVTIRKFPVSHVSADDLVRWRSLQPFTVTLLRACVLHRCNILVSGGTSSGKTTLLNVLSGFIPGADRLITVEDSAELRLQQEHVVTLETKPANAEGTGEYTIRDLVKNALRMRPDRIIVGEVRGNEAIDMLQGMNTGHRGSMTTLHANSAADALSRLETMVLMGADIPLAAVRRQIASAIHLIIHTERMPDGRRLVCQLTEVTGLHPVTGELETRDILKVAHVGNTLELRPTGYMPTFLGEMVDQGHLQLRPWFDQVKV</sequence>
<dbReference type="Proteomes" id="UP000593765">
    <property type="component" value="Chromosome"/>
</dbReference>
<comment type="similarity">
    <text evidence="1">Belongs to the GSP E family.</text>
</comment>
<feature type="domain" description="FHA" evidence="2">
    <location>
        <begin position="23"/>
        <end position="72"/>
    </location>
</feature>
<dbReference type="Gene3D" id="3.40.50.300">
    <property type="entry name" value="P-loop containing nucleotide triphosphate hydrolases"/>
    <property type="match status" value="1"/>
</dbReference>
<dbReference type="Gene3D" id="3.30.450.380">
    <property type="match status" value="1"/>
</dbReference>
<dbReference type="KEGG" id="hbs:IPV69_17230"/>
<dbReference type="InterPro" id="IPR000253">
    <property type="entry name" value="FHA_dom"/>
</dbReference>
<organism evidence="3 4">
    <name type="scientific">Humisphaera borealis</name>
    <dbReference type="NCBI Taxonomy" id="2807512"/>
    <lineage>
        <taxon>Bacteria</taxon>
        <taxon>Pseudomonadati</taxon>
        <taxon>Planctomycetota</taxon>
        <taxon>Phycisphaerae</taxon>
        <taxon>Tepidisphaerales</taxon>
        <taxon>Tepidisphaeraceae</taxon>
        <taxon>Humisphaera</taxon>
    </lineage>
</organism>
<evidence type="ECO:0000313" key="3">
    <source>
        <dbReference type="EMBL" id="QOV88002.1"/>
    </source>
</evidence>
<dbReference type="Pfam" id="PF00498">
    <property type="entry name" value="FHA"/>
    <property type="match status" value="1"/>
</dbReference>
<dbReference type="RefSeq" id="WP_206290963.1">
    <property type="nucleotide sequence ID" value="NZ_CP063458.1"/>
</dbReference>